<protein>
    <submittedName>
        <fullName evidence="2">CO/xanthine dehydrogenase FAD-binding subunit</fullName>
    </submittedName>
</protein>
<evidence type="ECO:0000313" key="3">
    <source>
        <dbReference type="Proteomes" id="UP000543554"/>
    </source>
</evidence>
<dbReference type="InterPro" id="IPR051312">
    <property type="entry name" value="Diverse_Substr_Oxidored"/>
</dbReference>
<name>A0AA40S3S3_9HYPH</name>
<dbReference type="InterPro" id="IPR002346">
    <property type="entry name" value="Mopterin_DH_FAD-bd"/>
</dbReference>
<dbReference type="GO" id="GO:0016491">
    <property type="term" value="F:oxidoreductase activity"/>
    <property type="evidence" value="ECO:0007669"/>
    <property type="project" value="InterPro"/>
</dbReference>
<accession>A0AA40S3S3</accession>
<dbReference type="Gene3D" id="3.30.465.10">
    <property type="match status" value="1"/>
</dbReference>
<dbReference type="SUPFAM" id="SSF56176">
    <property type="entry name" value="FAD-binding/transporter-associated domain-like"/>
    <property type="match status" value="1"/>
</dbReference>
<organism evidence="2 3">
    <name type="scientific">Methylorubrum thiocyanatum</name>
    <dbReference type="NCBI Taxonomy" id="47958"/>
    <lineage>
        <taxon>Bacteria</taxon>
        <taxon>Pseudomonadati</taxon>
        <taxon>Pseudomonadota</taxon>
        <taxon>Alphaproteobacteria</taxon>
        <taxon>Hyphomicrobiales</taxon>
        <taxon>Methylobacteriaceae</taxon>
        <taxon>Methylorubrum</taxon>
    </lineage>
</organism>
<gene>
    <name evidence="2" type="ORF">HNR51_003126</name>
</gene>
<keyword evidence="3" id="KW-1185">Reference proteome</keyword>
<sequence>MQAGLPMDLDTITAVLRPAGLDELPPWREGDAWLAGGTWLFSEPQPALARLIDLSALGWPAAEISEAGLRLSATGTIAELDRLALPRDWVAAPLVGQCCRALLGSFKIWNRASVGGNLCTALPAGPMIALTAALDGTCLLARPGGGERRLPVTAFILGPQRTALAPGEILRGIDLPAAALRRRTAFRRIALSPEGRSGALVIGTRDRAGAFALTVTASTPRPVQLRFDALPAAVALQEAIAAAIPEDGWYDDVHGAPDWRRHVTGLIAEEIREELAR</sequence>
<dbReference type="PANTHER" id="PTHR42659">
    <property type="entry name" value="XANTHINE DEHYDROGENASE SUBUNIT C-RELATED"/>
    <property type="match status" value="1"/>
</dbReference>
<dbReference type="EMBL" id="JACJIB010000005">
    <property type="protein sequence ID" value="MBA8914035.1"/>
    <property type="molecule type" value="Genomic_DNA"/>
</dbReference>
<dbReference type="InterPro" id="IPR036318">
    <property type="entry name" value="FAD-bd_PCMH-like_sf"/>
</dbReference>
<reference evidence="2 3" key="1">
    <citation type="submission" date="2020-08" db="EMBL/GenBank/DDBJ databases">
        <title>Genomic Encyclopedia of Type Strains, Phase IV (KMG-IV): sequencing the most valuable type-strain genomes for metagenomic binning, comparative biology and taxonomic classification.</title>
        <authorList>
            <person name="Goeker M."/>
        </authorList>
    </citation>
    <scope>NUCLEOTIDE SEQUENCE [LARGE SCALE GENOMIC DNA]</scope>
    <source>
        <strain evidence="2 3">DSM 11490</strain>
    </source>
</reference>
<dbReference type="PROSITE" id="PS51387">
    <property type="entry name" value="FAD_PCMH"/>
    <property type="match status" value="1"/>
</dbReference>
<feature type="domain" description="FAD-binding PCMH-type" evidence="1">
    <location>
        <begin position="7"/>
        <end position="180"/>
    </location>
</feature>
<dbReference type="GO" id="GO:0071949">
    <property type="term" value="F:FAD binding"/>
    <property type="evidence" value="ECO:0007669"/>
    <property type="project" value="InterPro"/>
</dbReference>
<comment type="caution">
    <text evidence="2">The sequence shown here is derived from an EMBL/GenBank/DDBJ whole genome shotgun (WGS) entry which is preliminary data.</text>
</comment>
<dbReference type="InterPro" id="IPR016169">
    <property type="entry name" value="FAD-bd_PCMH_sub2"/>
</dbReference>
<dbReference type="AlphaFoldDB" id="A0AA40S3S3"/>
<dbReference type="PANTHER" id="PTHR42659:SF9">
    <property type="entry name" value="XANTHINE DEHYDROGENASE FAD-BINDING SUBUNIT XDHB-RELATED"/>
    <property type="match status" value="1"/>
</dbReference>
<evidence type="ECO:0000313" key="2">
    <source>
        <dbReference type="EMBL" id="MBA8914035.1"/>
    </source>
</evidence>
<dbReference type="InterPro" id="IPR016166">
    <property type="entry name" value="FAD-bd_PCMH"/>
</dbReference>
<evidence type="ECO:0000259" key="1">
    <source>
        <dbReference type="PROSITE" id="PS51387"/>
    </source>
</evidence>
<proteinExistence type="predicted"/>
<dbReference type="Pfam" id="PF00941">
    <property type="entry name" value="FAD_binding_5"/>
    <property type="match status" value="1"/>
</dbReference>
<dbReference type="Proteomes" id="UP000543554">
    <property type="component" value="Unassembled WGS sequence"/>
</dbReference>